<dbReference type="EMBL" id="BJZQ01000006">
    <property type="protein sequence ID" value="GEO89262.1"/>
    <property type="molecule type" value="Genomic_DNA"/>
</dbReference>
<dbReference type="InterPro" id="IPR021456">
    <property type="entry name" value="DUF3107"/>
</dbReference>
<name>A0A512HUX0_9ACTN</name>
<evidence type="ECO:0000313" key="2">
    <source>
        <dbReference type="Proteomes" id="UP000321769"/>
    </source>
</evidence>
<proteinExistence type="predicted"/>
<dbReference type="GO" id="GO:0005524">
    <property type="term" value="F:ATP binding"/>
    <property type="evidence" value="ECO:0007669"/>
    <property type="project" value="UniProtKB-KW"/>
</dbReference>
<reference evidence="1 2" key="1">
    <citation type="submission" date="2019-07" db="EMBL/GenBank/DDBJ databases">
        <title>Whole genome shotgun sequence of Aeromicrobium flavum NBRC 107625.</title>
        <authorList>
            <person name="Hosoyama A."/>
            <person name="Uohara A."/>
            <person name="Ohji S."/>
            <person name="Ichikawa N."/>
        </authorList>
    </citation>
    <scope>NUCLEOTIDE SEQUENCE [LARGE SCALE GENOMIC DNA]</scope>
    <source>
        <strain evidence="1 2">NBRC 107625</strain>
    </source>
</reference>
<keyword evidence="1" id="KW-0547">Nucleotide-binding</keyword>
<protein>
    <submittedName>
        <fullName evidence="1">ATP-binding protein</fullName>
    </submittedName>
</protein>
<sequence>MTVEVKIGVQNAARELSVDTDAEPDTVLATLNQALKDDSLFTVTDSKGHTVAVPADKVAYLYFNADSGRKVGFGLTSA</sequence>
<dbReference type="Proteomes" id="UP000321769">
    <property type="component" value="Unassembled WGS sequence"/>
</dbReference>
<accession>A0A512HUX0</accession>
<dbReference type="RefSeq" id="WP_246119643.1">
    <property type="nucleotide sequence ID" value="NZ_BAAAYQ010000005.1"/>
</dbReference>
<dbReference type="AlphaFoldDB" id="A0A512HUX0"/>
<comment type="caution">
    <text evidence="1">The sequence shown here is derived from an EMBL/GenBank/DDBJ whole genome shotgun (WGS) entry which is preliminary data.</text>
</comment>
<organism evidence="1 2">
    <name type="scientific">Aeromicrobium flavum</name>
    <dbReference type="NCBI Taxonomy" id="416568"/>
    <lineage>
        <taxon>Bacteria</taxon>
        <taxon>Bacillati</taxon>
        <taxon>Actinomycetota</taxon>
        <taxon>Actinomycetes</taxon>
        <taxon>Propionibacteriales</taxon>
        <taxon>Nocardioidaceae</taxon>
        <taxon>Aeromicrobium</taxon>
    </lineage>
</organism>
<keyword evidence="2" id="KW-1185">Reference proteome</keyword>
<evidence type="ECO:0000313" key="1">
    <source>
        <dbReference type="EMBL" id="GEO89262.1"/>
    </source>
</evidence>
<keyword evidence="1" id="KW-0067">ATP-binding</keyword>
<gene>
    <name evidence="1" type="ORF">AFL01nite_15890</name>
</gene>
<dbReference type="Pfam" id="PF11305">
    <property type="entry name" value="DUF3107"/>
    <property type="match status" value="1"/>
</dbReference>